<dbReference type="GeneID" id="94337084"/>
<organism evidence="15 16">
    <name type="scientific">Babesia duncani</name>
    <dbReference type="NCBI Taxonomy" id="323732"/>
    <lineage>
        <taxon>Eukaryota</taxon>
        <taxon>Sar</taxon>
        <taxon>Alveolata</taxon>
        <taxon>Apicomplexa</taxon>
        <taxon>Aconoidasida</taxon>
        <taxon>Piroplasmida</taxon>
        <taxon>Babesiidae</taxon>
        <taxon>Babesia</taxon>
    </lineage>
</organism>
<keyword evidence="6 14" id="KW-0812">Transmembrane</keyword>
<keyword evidence="7" id="KW-0256">Endoplasmic reticulum</keyword>
<evidence type="ECO:0000256" key="2">
    <source>
        <dbReference type="ARBA" id="ARBA00006537"/>
    </source>
</evidence>
<dbReference type="GO" id="GO:0005262">
    <property type="term" value="F:calcium channel activity"/>
    <property type="evidence" value="ECO:0007669"/>
    <property type="project" value="UniProtKB-KW"/>
</dbReference>
<feature type="transmembrane region" description="Helical" evidence="14">
    <location>
        <begin position="14"/>
        <end position="36"/>
    </location>
</feature>
<proteinExistence type="inferred from homology"/>
<evidence type="ECO:0000256" key="4">
    <source>
        <dbReference type="ARBA" id="ARBA00022568"/>
    </source>
</evidence>
<dbReference type="PANTHER" id="PTHR20917">
    <property type="entry name" value="PNAS-RELATED"/>
    <property type="match status" value="1"/>
</dbReference>
<dbReference type="AlphaFoldDB" id="A0AAD9PKN0"/>
<gene>
    <name evidence="15" type="ORF">BdWA1_002787</name>
</gene>
<comment type="subcellular location">
    <subcellularLocation>
        <location evidence="1">Endoplasmic reticulum membrane</location>
        <topology evidence="1">Multi-pass membrane protein</topology>
    </subcellularLocation>
</comment>
<keyword evidence="16" id="KW-1185">Reference proteome</keyword>
<keyword evidence="5" id="KW-0107">Calcium channel</keyword>
<evidence type="ECO:0000256" key="7">
    <source>
        <dbReference type="ARBA" id="ARBA00022824"/>
    </source>
</evidence>
<dbReference type="SMART" id="SM01415">
    <property type="entry name" value="DUF106"/>
    <property type="match status" value="1"/>
</dbReference>
<dbReference type="PANTHER" id="PTHR20917:SF0">
    <property type="entry name" value="CALCIUM LOAD-ACTIVATED CALCIUM CHANNEL"/>
    <property type="match status" value="1"/>
</dbReference>
<evidence type="ECO:0000256" key="14">
    <source>
        <dbReference type="SAM" id="Phobius"/>
    </source>
</evidence>
<dbReference type="RefSeq" id="XP_067803029.1">
    <property type="nucleotide sequence ID" value="XM_067947807.1"/>
</dbReference>
<evidence type="ECO:0000256" key="9">
    <source>
        <dbReference type="ARBA" id="ARBA00022989"/>
    </source>
</evidence>
<keyword evidence="8" id="KW-0106">Calcium</keyword>
<feature type="transmembrane region" description="Helical" evidence="14">
    <location>
        <begin position="92"/>
        <end position="112"/>
    </location>
</feature>
<name>A0AAD9PKN0_9APIC</name>
<dbReference type="InterPro" id="IPR008559">
    <property type="entry name" value="TMCO1"/>
</dbReference>
<comment type="similarity">
    <text evidence="2">Belongs to the TMCO1 family.</text>
</comment>
<dbReference type="GO" id="GO:0032469">
    <property type="term" value="P:endoplasmic reticulum calcium ion homeostasis"/>
    <property type="evidence" value="ECO:0007669"/>
    <property type="project" value="InterPro"/>
</dbReference>
<evidence type="ECO:0000256" key="13">
    <source>
        <dbReference type="ARBA" id="ARBA00023303"/>
    </source>
</evidence>
<comment type="caution">
    <text evidence="15">The sequence shown here is derived from an EMBL/GenBank/DDBJ whole genome shotgun (WGS) entry which is preliminary data.</text>
</comment>
<keyword evidence="11" id="KW-0406">Ion transport</keyword>
<evidence type="ECO:0000256" key="10">
    <source>
        <dbReference type="ARBA" id="ARBA00023054"/>
    </source>
</evidence>
<evidence type="ECO:0000313" key="15">
    <source>
        <dbReference type="EMBL" id="KAK2196187.1"/>
    </source>
</evidence>
<keyword evidence="3" id="KW-0813">Transport</keyword>
<evidence type="ECO:0000256" key="1">
    <source>
        <dbReference type="ARBA" id="ARBA00004477"/>
    </source>
</evidence>
<evidence type="ECO:0000256" key="5">
    <source>
        <dbReference type="ARBA" id="ARBA00022673"/>
    </source>
</evidence>
<dbReference type="Proteomes" id="UP001214638">
    <property type="component" value="Unassembled WGS sequence"/>
</dbReference>
<evidence type="ECO:0000256" key="11">
    <source>
        <dbReference type="ARBA" id="ARBA00023065"/>
    </source>
</evidence>
<dbReference type="Pfam" id="PF01956">
    <property type="entry name" value="EMC3_TMCO1"/>
    <property type="match status" value="1"/>
</dbReference>
<sequence length="192" mass="21949">MDTNSIVGFEKRDLFLVISFSILSAVAKEVIGWFFIYRKSEYKIKHERLCKAYDNYCEAYVKFDGSSMTYNDCAESVAFSERLREFKGNWNLYTMATGFIFMILMVFVMSYFEGALVAKLPFTPIKLLGVLTKGDIPGNDYTDCSATCIYTILSLITKDAIQMFLGYHSPVSMIVDMLTMASDAEREKEKKN</sequence>
<dbReference type="KEGG" id="bdw:94337084"/>
<evidence type="ECO:0000256" key="8">
    <source>
        <dbReference type="ARBA" id="ARBA00022837"/>
    </source>
</evidence>
<dbReference type="InterPro" id="IPR002809">
    <property type="entry name" value="EMC3/TMCO1"/>
</dbReference>
<dbReference type="EMBL" id="JALLKP010000003">
    <property type="protein sequence ID" value="KAK2196187.1"/>
    <property type="molecule type" value="Genomic_DNA"/>
</dbReference>
<reference evidence="15" key="1">
    <citation type="journal article" date="2023" name="Nat. Microbiol.">
        <title>Babesia duncani multi-omics identifies virulence factors and drug targets.</title>
        <authorList>
            <person name="Singh P."/>
            <person name="Lonardi S."/>
            <person name="Liang Q."/>
            <person name="Vydyam P."/>
            <person name="Khabirova E."/>
            <person name="Fang T."/>
            <person name="Gihaz S."/>
            <person name="Thekkiniath J."/>
            <person name="Munshi M."/>
            <person name="Abel S."/>
            <person name="Ciampossin L."/>
            <person name="Batugedara G."/>
            <person name="Gupta M."/>
            <person name="Lu X.M."/>
            <person name="Lenz T."/>
            <person name="Chakravarty S."/>
            <person name="Cornillot E."/>
            <person name="Hu Y."/>
            <person name="Ma W."/>
            <person name="Gonzalez L.M."/>
            <person name="Sanchez S."/>
            <person name="Estrada K."/>
            <person name="Sanchez-Flores A."/>
            <person name="Montero E."/>
            <person name="Harb O.S."/>
            <person name="Le Roch K.G."/>
            <person name="Mamoun C.B."/>
        </authorList>
    </citation>
    <scope>NUCLEOTIDE SEQUENCE</scope>
    <source>
        <strain evidence="15">WA1</strain>
    </source>
</reference>
<evidence type="ECO:0000256" key="12">
    <source>
        <dbReference type="ARBA" id="ARBA00023136"/>
    </source>
</evidence>
<keyword evidence="13" id="KW-0407">Ion channel</keyword>
<evidence type="ECO:0000256" key="3">
    <source>
        <dbReference type="ARBA" id="ARBA00022448"/>
    </source>
</evidence>
<evidence type="ECO:0000256" key="6">
    <source>
        <dbReference type="ARBA" id="ARBA00022692"/>
    </source>
</evidence>
<dbReference type="GO" id="GO:0005789">
    <property type="term" value="C:endoplasmic reticulum membrane"/>
    <property type="evidence" value="ECO:0007669"/>
    <property type="project" value="UniProtKB-SubCell"/>
</dbReference>
<keyword evidence="10" id="KW-0175">Coiled coil</keyword>
<accession>A0AAD9PKN0</accession>
<keyword evidence="4" id="KW-0109">Calcium transport</keyword>
<protein>
    <submittedName>
        <fullName evidence="15">Bifunctional Calcium load-activated calcium channel/Integral membrane protein EMC3-TMCO1-like</fullName>
    </submittedName>
</protein>
<evidence type="ECO:0000313" key="16">
    <source>
        <dbReference type="Proteomes" id="UP001214638"/>
    </source>
</evidence>
<keyword evidence="9 14" id="KW-1133">Transmembrane helix</keyword>
<keyword evidence="12 14" id="KW-0472">Membrane</keyword>